<gene>
    <name evidence="1" type="ORF">L1987_20838</name>
</gene>
<proteinExistence type="predicted"/>
<evidence type="ECO:0000313" key="2">
    <source>
        <dbReference type="Proteomes" id="UP001056120"/>
    </source>
</evidence>
<keyword evidence="2" id="KW-1185">Reference proteome</keyword>
<dbReference type="EMBL" id="CM042024">
    <property type="protein sequence ID" value="KAI3811121.1"/>
    <property type="molecule type" value="Genomic_DNA"/>
</dbReference>
<organism evidence="1 2">
    <name type="scientific">Smallanthus sonchifolius</name>
    <dbReference type="NCBI Taxonomy" id="185202"/>
    <lineage>
        <taxon>Eukaryota</taxon>
        <taxon>Viridiplantae</taxon>
        <taxon>Streptophyta</taxon>
        <taxon>Embryophyta</taxon>
        <taxon>Tracheophyta</taxon>
        <taxon>Spermatophyta</taxon>
        <taxon>Magnoliopsida</taxon>
        <taxon>eudicotyledons</taxon>
        <taxon>Gunneridae</taxon>
        <taxon>Pentapetalae</taxon>
        <taxon>asterids</taxon>
        <taxon>campanulids</taxon>
        <taxon>Asterales</taxon>
        <taxon>Asteraceae</taxon>
        <taxon>Asteroideae</taxon>
        <taxon>Heliantheae alliance</taxon>
        <taxon>Millerieae</taxon>
        <taxon>Smallanthus</taxon>
    </lineage>
</organism>
<evidence type="ECO:0000313" key="1">
    <source>
        <dbReference type="EMBL" id="KAI3811121.1"/>
    </source>
</evidence>
<accession>A0ACB9IUF3</accession>
<reference evidence="2" key="1">
    <citation type="journal article" date="2022" name="Mol. Ecol. Resour.">
        <title>The genomes of chicory, endive, great burdock and yacon provide insights into Asteraceae palaeo-polyploidization history and plant inulin production.</title>
        <authorList>
            <person name="Fan W."/>
            <person name="Wang S."/>
            <person name="Wang H."/>
            <person name="Wang A."/>
            <person name="Jiang F."/>
            <person name="Liu H."/>
            <person name="Zhao H."/>
            <person name="Xu D."/>
            <person name="Zhang Y."/>
        </authorList>
    </citation>
    <scope>NUCLEOTIDE SEQUENCE [LARGE SCALE GENOMIC DNA]</scope>
    <source>
        <strain evidence="2">cv. Yunnan</strain>
    </source>
</reference>
<comment type="caution">
    <text evidence="1">The sequence shown here is derived from an EMBL/GenBank/DDBJ whole genome shotgun (WGS) entry which is preliminary data.</text>
</comment>
<sequence>MVDKRRQVDFFRFCGTLGGDGVVVVLRRPVSVVPCAKVSVITTFCYFYWAQTSSLFLILKQTFRDVIKQISVVTTHRDS</sequence>
<dbReference type="Proteomes" id="UP001056120">
    <property type="component" value="Linkage Group LG07"/>
</dbReference>
<protein>
    <submittedName>
        <fullName evidence="1">Uncharacterized protein</fullName>
    </submittedName>
</protein>
<reference evidence="1 2" key="2">
    <citation type="journal article" date="2022" name="Mol. Ecol. Resour.">
        <title>The genomes of chicory, endive, great burdock and yacon provide insights into Asteraceae paleo-polyploidization history and plant inulin production.</title>
        <authorList>
            <person name="Fan W."/>
            <person name="Wang S."/>
            <person name="Wang H."/>
            <person name="Wang A."/>
            <person name="Jiang F."/>
            <person name="Liu H."/>
            <person name="Zhao H."/>
            <person name="Xu D."/>
            <person name="Zhang Y."/>
        </authorList>
    </citation>
    <scope>NUCLEOTIDE SEQUENCE [LARGE SCALE GENOMIC DNA]</scope>
    <source>
        <strain evidence="2">cv. Yunnan</strain>
        <tissue evidence="1">Leaves</tissue>
    </source>
</reference>
<name>A0ACB9IUF3_9ASTR</name>